<dbReference type="EMBL" id="ACUX02000006">
    <property type="protein sequence ID" value="EEZ61538.1"/>
    <property type="molecule type" value="Genomic_DNA"/>
</dbReference>
<dbReference type="InterPro" id="IPR007641">
    <property type="entry name" value="RNA_pol_Rpb2_7"/>
</dbReference>
<dbReference type="NCBIfam" id="TIGR02013">
    <property type="entry name" value="rpoB"/>
    <property type="match status" value="1"/>
</dbReference>
<dbReference type="EC" id="2.7.7.6" evidence="6 8"/>
<comment type="catalytic activity">
    <reaction evidence="5 6 8">
        <text>RNA(n) + a ribonucleoside 5'-triphosphate = RNA(n+1) + diphosphate</text>
        <dbReference type="Rhea" id="RHEA:21248"/>
        <dbReference type="Rhea" id="RHEA-COMP:14527"/>
        <dbReference type="Rhea" id="RHEA-COMP:17342"/>
        <dbReference type="ChEBI" id="CHEBI:33019"/>
        <dbReference type="ChEBI" id="CHEBI:61557"/>
        <dbReference type="ChEBI" id="CHEBI:140395"/>
        <dbReference type="EC" id="2.7.7.6"/>
    </reaction>
</comment>
<dbReference type="STRING" id="649764.HMPREF0762_00876"/>
<keyword evidence="1 6" id="KW-0240">DNA-directed RNA polymerase</keyword>
<feature type="domain" description="DNA-directed RNA polymerase subunit 2 hybrid-binding" evidence="11">
    <location>
        <begin position="588"/>
        <end position="1008"/>
    </location>
</feature>
<comment type="subunit">
    <text evidence="6 8">The RNAP catalytic core consists of 2 alpha, 1 beta, 1 beta' and 1 omega subunit. When a sigma factor is associated with the core the holoenzyme is formed, which can initiate transcription.</text>
</comment>
<dbReference type="PROSITE" id="PS01166">
    <property type="entry name" value="RNA_POL_BETA"/>
    <property type="match status" value="1"/>
</dbReference>
<dbReference type="SUPFAM" id="SSF64484">
    <property type="entry name" value="beta and beta-prime subunits of DNA dependent RNA-polymerase"/>
    <property type="match status" value="1"/>
</dbReference>
<dbReference type="Gene3D" id="2.40.270.10">
    <property type="entry name" value="DNA-directed RNA polymerase, subunit 2, domain 6"/>
    <property type="match status" value="1"/>
</dbReference>
<keyword evidence="9" id="KW-0175">Coiled coil</keyword>
<dbReference type="CDD" id="cd00653">
    <property type="entry name" value="RNA_pol_B_RPB2"/>
    <property type="match status" value="1"/>
</dbReference>
<dbReference type="InterPro" id="IPR015712">
    <property type="entry name" value="DNA-dir_RNA_pol_su2"/>
</dbReference>
<proteinExistence type="inferred from homology"/>
<dbReference type="InterPro" id="IPR014724">
    <property type="entry name" value="RNA_pol_RPB2_OB-fold"/>
</dbReference>
<dbReference type="InterPro" id="IPR042107">
    <property type="entry name" value="DNA-dir_RNA_pol_bsu_ext_1_sf"/>
</dbReference>
<dbReference type="InterPro" id="IPR007120">
    <property type="entry name" value="DNA-dir_RNAP_su2_dom"/>
</dbReference>
<dbReference type="AlphaFoldDB" id="D0WGC5"/>
<feature type="domain" description="DNA-directed RNA polymerase beta subunit external 1" evidence="16">
    <location>
        <begin position="445"/>
        <end position="526"/>
    </location>
</feature>
<evidence type="ECO:0000259" key="16">
    <source>
        <dbReference type="Pfam" id="PF10385"/>
    </source>
</evidence>
<dbReference type="Pfam" id="PF04560">
    <property type="entry name" value="RNA_pol_Rpb2_7"/>
    <property type="match status" value="1"/>
</dbReference>
<dbReference type="Gene3D" id="2.40.50.100">
    <property type="match status" value="1"/>
</dbReference>
<dbReference type="GO" id="GO:0032549">
    <property type="term" value="F:ribonucleoside binding"/>
    <property type="evidence" value="ECO:0007669"/>
    <property type="project" value="InterPro"/>
</dbReference>
<feature type="domain" description="RNA polymerase Rpb2" evidence="13">
    <location>
        <begin position="117"/>
        <end position="308"/>
    </location>
</feature>
<dbReference type="GO" id="GO:0000428">
    <property type="term" value="C:DNA-directed RNA polymerase complex"/>
    <property type="evidence" value="ECO:0007669"/>
    <property type="project" value="UniProtKB-KW"/>
</dbReference>
<evidence type="ECO:0000313" key="18">
    <source>
        <dbReference type="Proteomes" id="UP000006001"/>
    </source>
</evidence>
<dbReference type="InterPro" id="IPR007121">
    <property type="entry name" value="RNA_pol_bsu_CS"/>
</dbReference>
<dbReference type="GO" id="GO:0003899">
    <property type="term" value="F:DNA-directed RNA polymerase activity"/>
    <property type="evidence" value="ECO:0007669"/>
    <property type="project" value="UniProtKB-UniRule"/>
</dbReference>
<dbReference type="InterPro" id="IPR037034">
    <property type="entry name" value="RNA_pol_Rpb2_2_sf"/>
</dbReference>
<feature type="compositionally biased region" description="Acidic residues" evidence="10">
    <location>
        <begin position="1155"/>
        <end position="1164"/>
    </location>
</feature>
<evidence type="ECO:0000259" key="12">
    <source>
        <dbReference type="Pfam" id="PF04560"/>
    </source>
</evidence>
<comment type="similarity">
    <text evidence="6 7">Belongs to the RNA polymerase beta chain family.</text>
</comment>
<dbReference type="InterPro" id="IPR019462">
    <property type="entry name" value="DNA-dir_RNA_pol_bsu_external_1"/>
</dbReference>
<dbReference type="Gene3D" id="3.90.1800.10">
    <property type="entry name" value="RNA polymerase alpha subunit dimerisation domain"/>
    <property type="match status" value="1"/>
</dbReference>
<protein>
    <recommendedName>
        <fullName evidence="6 8">DNA-directed RNA polymerase subunit beta</fullName>
        <shortName evidence="6">RNAP subunit beta</shortName>
        <ecNumber evidence="6 8">2.7.7.6</ecNumber>
    </recommendedName>
    <alternativeName>
        <fullName evidence="6">RNA polymerase subunit beta</fullName>
    </alternativeName>
    <alternativeName>
        <fullName evidence="6">Transcriptase subunit beta</fullName>
    </alternativeName>
</protein>
<evidence type="ECO:0000256" key="5">
    <source>
        <dbReference type="ARBA" id="ARBA00048552"/>
    </source>
</evidence>
<evidence type="ECO:0000256" key="9">
    <source>
        <dbReference type="SAM" id="Coils"/>
    </source>
</evidence>
<dbReference type="InterPro" id="IPR010243">
    <property type="entry name" value="RNA_pol_bsu_bac"/>
</dbReference>
<keyword evidence="3 6" id="KW-0548">Nucleotidyltransferase</keyword>
<evidence type="ECO:0000256" key="3">
    <source>
        <dbReference type="ARBA" id="ARBA00022695"/>
    </source>
</evidence>
<dbReference type="InterPro" id="IPR007642">
    <property type="entry name" value="RNA_pol_Rpb2_2"/>
</dbReference>
<comment type="function">
    <text evidence="6 8">DNA-dependent RNA polymerase catalyzes the transcription of DNA into RNA using the four ribonucleoside triphosphates as substrates.</text>
</comment>
<feature type="domain" description="RNA polymerase beta subunit protrusion" evidence="14">
    <location>
        <begin position="6"/>
        <end position="352"/>
    </location>
</feature>
<evidence type="ECO:0000259" key="15">
    <source>
        <dbReference type="Pfam" id="PF04565"/>
    </source>
</evidence>
<dbReference type="Pfam" id="PF04563">
    <property type="entry name" value="RNA_pol_Rpb2_1"/>
    <property type="match status" value="1"/>
</dbReference>
<sequence length="1164" mass="128798">MDVPNLISVQTDSFTWFMTEGITEAFNAVCPIESSSKDMFVEFGAHEFGDPKYTVDECKEKDVSYQAPLFAEVRFVNRETGEIKEQQVFMGDFPLMTPRGTFIINGTERVVVSQLVRSPGIYFSAERDKTSDKTIYGAKVIPSRGAWLEFETDKRDILSVRIDRKRKQPATLLLRALGIAETREEIIEVLGGSEMVLRTLDRDPATTKEEALIELYKRFRPGEPPTLDSASTLLDGLFFNPQRYDLAKVGRYKANKKLGFDPDDELGASSTLTERDIISTMRYVVALHGGEEGFQVDDIDHFGNRRIRTVGELIQNQFRIGLSRMERVVRERMGMQESDEITPQSLVNIRPIVAAIKEFFGSSQLSQFMDQSNPAAGITHKRRLSALGPGGLSRERAGFEVRDVHNSHYGRMCPIETPEGPNIGLIGSLATYARVNPYGFIETPYRRVIDGKVTDKVDYLTADEEEKHTIAQANDFFDQETRVFGRTVDGAFVPSDRVLCRTRDSKGVFGEPSEVPVGQVDYMDVSPRQMTSVATSLIPFLEHDDANRALMGSNMQRQAVPLLKTAAPYVGTGIEHRIAVDSGEVVAAQNPGVVDYVDGSTVIIRNDEGEFDEYLVPKFQRSNQSGCVNHKPLVRKGDEVFAGDVLTDGPSCDMAELALGKNLLVAYTTWEGYNYEDAIVISERVVAEDLLTSIHISEYEVDARDTKLGPEEITREIPNISEDMIADLDADGIIRVGAEVEPGDVLVGKVTPKGETELTAEERLLRAIFGEKAREVRDTSLKVPHGAGGRVVGISRFSRESDDELAPGVNELVRVFIAQKRKVQQGDKLSGRHGNKGVVSRVLPVEDMPYLADGTPVDVMLNPLGVPSRMNVGQLLECHLGWAAKWGWSDAEETSESVDGPIYVATPVFDGATEQEIADVIQKANRNLINRNHEKFGDLARDEFVPQLDSFGKTTLFDGRTGEPFREPITVGYPYILKLGHMVDDKIHARSTGPYSLITQQPLGGKAQFGGQRFGEMEVWALYAYGASNVLQEILTIKSDDTAGRVKAYEAIVKGENIPPAEVPESFKVLLKEMKSLGLNVEMIGSDDQAIDLDDMDSEERSADQAALKTMMKEAEKTEEEHGDALRDIAADLRTLMADDSASSADASELIGSDESADDEGEDR</sequence>
<dbReference type="InterPro" id="IPR007644">
    <property type="entry name" value="RNA_pol_bsu_protrusion"/>
</dbReference>
<evidence type="ECO:0000256" key="1">
    <source>
        <dbReference type="ARBA" id="ARBA00022478"/>
    </source>
</evidence>
<evidence type="ECO:0000256" key="8">
    <source>
        <dbReference type="RuleBase" id="RU363031"/>
    </source>
</evidence>
<name>D0WGC5_SLAES</name>
<dbReference type="Gene3D" id="2.40.50.150">
    <property type="match status" value="1"/>
</dbReference>
<dbReference type="Proteomes" id="UP000006001">
    <property type="component" value="Unassembled WGS sequence"/>
</dbReference>
<feature type="domain" description="RNA polymerase Rpb2" evidence="15">
    <location>
        <begin position="367"/>
        <end position="435"/>
    </location>
</feature>
<dbReference type="eggNOG" id="COG0085">
    <property type="taxonomic scope" value="Bacteria"/>
</dbReference>
<evidence type="ECO:0000259" key="11">
    <source>
        <dbReference type="Pfam" id="PF00562"/>
    </source>
</evidence>
<dbReference type="Pfam" id="PF04561">
    <property type="entry name" value="RNA_pol_Rpb2_2"/>
    <property type="match status" value="1"/>
</dbReference>
<evidence type="ECO:0000259" key="13">
    <source>
        <dbReference type="Pfam" id="PF04561"/>
    </source>
</evidence>
<evidence type="ECO:0000313" key="17">
    <source>
        <dbReference type="EMBL" id="EEZ61538.1"/>
    </source>
</evidence>
<evidence type="ECO:0000259" key="14">
    <source>
        <dbReference type="Pfam" id="PF04563"/>
    </source>
</evidence>
<keyword evidence="18" id="KW-1185">Reference proteome</keyword>
<feature type="region of interest" description="Disordered" evidence="10">
    <location>
        <begin position="1140"/>
        <end position="1164"/>
    </location>
</feature>
<dbReference type="PANTHER" id="PTHR20856">
    <property type="entry name" value="DNA-DIRECTED RNA POLYMERASE I SUBUNIT 2"/>
    <property type="match status" value="1"/>
</dbReference>
<accession>D0WGC5</accession>
<dbReference type="GO" id="GO:0003677">
    <property type="term" value="F:DNA binding"/>
    <property type="evidence" value="ECO:0007669"/>
    <property type="project" value="UniProtKB-UniRule"/>
</dbReference>
<evidence type="ECO:0000256" key="4">
    <source>
        <dbReference type="ARBA" id="ARBA00023163"/>
    </source>
</evidence>
<dbReference type="NCBIfam" id="NF001616">
    <property type="entry name" value="PRK00405.1"/>
    <property type="match status" value="1"/>
</dbReference>
<keyword evidence="2 6" id="KW-0808">Transferase</keyword>
<dbReference type="HOGENOM" id="CLU_000524_4_3_11"/>
<dbReference type="GO" id="GO:0006351">
    <property type="term" value="P:DNA-templated transcription"/>
    <property type="evidence" value="ECO:0007669"/>
    <property type="project" value="UniProtKB-UniRule"/>
</dbReference>
<dbReference type="Pfam" id="PF10385">
    <property type="entry name" value="RNA_pol_Rpb2_45"/>
    <property type="match status" value="1"/>
</dbReference>
<dbReference type="HAMAP" id="MF_01321">
    <property type="entry name" value="RNApol_bact_RpoB"/>
    <property type="match status" value="1"/>
</dbReference>
<dbReference type="RefSeq" id="WP_006362131.1">
    <property type="nucleotide sequence ID" value="NZ_GG700630.1"/>
</dbReference>
<organism evidence="17 18">
    <name type="scientific">Slackia exigua (strain ATCC 700122 / DSM 15923 / CIP 105133 / JCM 11022 / KCTC 5966 / S-7)</name>
    <dbReference type="NCBI Taxonomy" id="649764"/>
    <lineage>
        <taxon>Bacteria</taxon>
        <taxon>Bacillati</taxon>
        <taxon>Actinomycetota</taxon>
        <taxon>Coriobacteriia</taxon>
        <taxon>Eggerthellales</taxon>
        <taxon>Eggerthellaceae</taxon>
        <taxon>Slackia</taxon>
    </lineage>
</organism>
<keyword evidence="4 6" id="KW-0804">Transcription</keyword>
<gene>
    <name evidence="6 17" type="primary">rpoB</name>
    <name evidence="17" type="ORF">HMPREF0762_00876</name>
</gene>
<dbReference type="Gene3D" id="3.90.1100.10">
    <property type="match status" value="1"/>
</dbReference>
<evidence type="ECO:0000256" key="2">
    <source>
        <dbReference type="ARBA" id="ARBA00022679"/>
    </source>
</evidence>
<dbReference type="Gene3D" id="2.30.150.10">
    <property type="entry name" value="DNA-directed RNA polymerase, beta subunit, external 1 domain"/>
    <property type="match status" value="1"/>
</dbReference>
<dbReference type="Pfam" id="PF00562">
    <property type="entry name" value="RNA_pol_Rpb2_6"/>
    <property type="match status" value="1"/>
</dbReference>
<dbReference type="InterPro" id="IPR037033">
    <property type="entry name" value="DNA-dir_RNAP_su2_hyb_sf"/>
</dbReference>
<evidence type="ECO:0000256" key="7">
    <source>
        <dbReference type="RuleBase" id="RU000434"/>
    </source>
</evidence>
<reference evidence="17" key="1">
    <citation type="submission" date="2009-10" db="EMBL/GenBank/DDBJ databases">
        <authorList>
            <person name="Weinstock G."/>
            <person name="Sodergren E."/>
            <person name="Clifton S."/>
            <person name="Fulton L."/>
            <person name="Fulton B."/>
            <person name="Courtney L."/>
            <person name="Fronick C."/>
            <person name="Harrison M."/>
            <person name="Strong C."/>
            <person name="Farmer C."/>
            <person name="Delahaunty K."/>
            <person name="Markovic C."/>
            <person name="Hall O."/>
            <person name="Minx P."/>
            <person name="Tomlinson C."/>
            <person name="Mitreva M."/>
            <person name="Nelson J."/>
            <person name="Hou S."/>
            <person name="Wollam A."/>
            <person name="Pepin K.H."/>
            <person name="Johnson M."/>
            <person name="Bhonagiri V."/>
            <person name="Nash W.E."/>
            <person name="Warren W."/>
            <person name="Chinwalla A."/>
            <person name="Mardis E.R."/>
            <person name="Wilson R.K."/>
        </authorList>
    </citation>
    <scope>NUCLEOTIDE SEQUENCE [LARGE SCALE GENOMIC DNA]</scope>
    <source>
        <strain evidence="17">ATCC 700122</strain>
    </source>
</reference>
<dbReference type="InterPro" id="IPR007645">
    <property type="entry name" value="RNA_pol_Rpb2_3"/>
</dbReference>
<dbReference type="Pfam" id="PF04565">
    <property type="entry name" value="RNA_pol_Rpb2_3"/>
    <property type="match status" value="1"/>
</dbReference>
<dbReference type="GeneID" id="85007448"/>
<evidence type="ECO:0000256" key="10">
    <source>
        <dbReference type="SAM" id="MobiDB-lite"/>
    </source>
</evidence>
<evidence type="ECO:0000256" key="6">
    <source>
        <dbReference type="HAMAP-Rule" id="MF_01321"/>
    </source>
</evidence>
<feature type="coiled-coil region" evidence="9">
    <location>
        <begin position="1101"/>
        <end position="1128"/>
    </location>
</feature>
<comment type="caution">
    <text evidence="17">The sequence shown here is derived from an EMBL/GenBank/DDBJ whole genome shotgun (WGS) entry which is preliminary data.</text>
</comment>
<feature type="domain" description="RNA polymerase Rpb2" evidence="12">
    <location>
        <begin position="1010"/>
        <end position="1084"/>
    </location>
</feature>
<dbReference type="Gene3D" id="3.90.1110.10">
    <property type="entry name" value="RNA polymerase Rpb2, domain 2"/>
    <property type="match status" value="1"/>
</dbReference>